<sequence>MEDSTRQRANPADASCLSCFTACSPCTSARAVRRLAEVVLPCYTDRYWKSVTKSSVCFLE</sequence>
<accession>A0A5B7K9I2</accession>
<evidence type="ECO:0000313" key="1">
    <source>
        <dbReference type="EMBL" id="MPD05273.1"/>
    </source>
</evidence>
<reference evidence="1 2" key="1">
    <citation type="submission" date="2019-05" db="EMBL/GenBank/DDBJ databases">
        <title>Another draft genome of Portunus trituberculatus and its Hox gene families provides insights of decapod evolution.</title>
        <authorList>
            <person name="Jeong J.-H."/>
            <person name="Song I."/>
            <person name="Kim S."/>
            <person name="Choi T."/>
            <person name="Kim D."/>
            <person name="Ryu S."/>
            <person name="Kim W."/>
        </authorList>
    </citation>
    <scope>NUCLEOTIDE SEQUENCE [LARGE SCALE GENOMIC DNA]</scope>
    <source>
        <tissue evidence="1">Muscle</tissue>
    </source>
</reference>
<proteinExistence type="predicted"/>
<comment type="caution">
    <text evidence="1">The sequence shown here is derived from an EMBL/GenBank/DDBJ whole genome shotgun (WGS) entry which is preliminary data.</text>
</comment>
<dbReference type="AlphaFoldDB" id="A0A5B7K9I2"/>
<dbReference type="EMBL" id="VSRR010145207">
    <property type="protein sequence ID" value="MPD05273.1"/>
    <property type="molecule type" value="Genomic_DNA"/>
</dbReference>
<evidence type="ECO:0000313" key="2">
    <source>
        <dbReference type="Proteomes" id="UP000324222"/>
    </source>
</evidence>
<dbReference type="Proteomes" id="UP000324222">
    <property type="component" value="Unassembled WGS sequence"/>
</dbReference>
<keyword evidence="2" id="KW-1185">Reference proteome</keyword>
<gene>
    <name evidence="1" type="ORF">E2C01_101006</name>
</gene>
<protein>
    <submittedName>
        <fullName evidence="1">Uncharacterized protein</fullName>
    </submittedName>
</protein>
<name>A0A5B7K9I2_PORTR</name>
<organism evidence="1 2">
    <name type="scientific">Portunus trituberculatus</name>
    <name type="common">Swimming crab</name>
    <name type="synonym">Neptunus trituberculatus</name>
    <dbReference type="NCBI Taxonomy" id="210409"/>
    <lineage>
        <taxon>Eukaryota</taxon>
        <taxon>Metazoa</taxon>
        <taxon>Ecdysozoa</taxon>
        <taxon>Arthropoda</taxon>
        <taxon>Crustacea</taxon>
        <taxon>Multicrustacea</taxon>
        <taxon>Malacostraca</taxon>
        <taxon>Eumalacostraca</taxon>
        <taxon>Eucarida</taxon>
        <taxon>Decapoda</taxon>
        <taxon>Pleocyemata</taxon>
        <taxon>Brachyura</taxon>
        <taxon>Eubrachyura</taxon>
        <taxon>Portunoidea</taxon>
        <taxon>Portunidae</taxon>
        <taxon>Portuninae</taxon>
        <taxon>Portunus</taxon>
    </lineage>
</organism>